<reference evidence="4" key="1">
    <citation type="submission" date="2018-06" db="EMBL/GenBank/DDBJ databases">
        <title>Genome assembly of Danube salmon.</title>
        <authorList>
            <person name="Macqueen D.J."/>
            <person name="Gundappa M.K."/>
        </authorList>
    </citation>
    <scope>NUCLEOTIDE SEQUENCE [LARGE SCALE GENOMIC DNA]</scope>
</reference>
<feature type="domain" description="Apple" evidence="2">
    <location>
        <begin position="30"/>
        <end position="118"/>
    </location>
</feature>
<dbReference type="PROSITE" id="PS50948">
    <property type="entry name" value="PAN"/>
    <property type="match status" value="1"/>
</dbReference>
<feature type="signal peptide" evidence="1">
    <location>
        <begin position="1"/>
        <end position="25"/>
    </location>
</feature>
<proteinExistence type="predicted"/>
<name>A0A4W5PBA7_9TELE</name>
<evidence type="ECO:0000259" key="2">
    <source>
        <dbReference type="PROSITE" id="PS50948"/>
    </source>
</evidence>
<evidence type="ECO:0000313" key="3">
    <source>
        <dbReference type="Ensembl" id="ENSHHUP00000059378.1"/>
    </source>
</evidence>
<feature type="chain" id="PRO_5021501519" description="Apple domain-containing protein" evidence="1">
    <location>
        <begin position="26"/>
        <end position="122"/>
    </location>
</feature>
<dbReference type="SMART" id="SM00473">
    <property type="entry name" value="PAN_AP"/>
    <property type="match status" value="1"/>
</dbReference>
<accession>A0A4W5PBA7</accession>
<evidence type="ECO:0000256" key="1">
    <source>
        <dbReference type="SAM" id="SignalP"/>
    </source>
</evidence>
<keyword evidence="4" id="KW-1185">Reference proteome</keyword>
<dbReference type="SUPFAM" id="SSF57414">
    <property type="entry name" value="Hairpin loop containing domain-like"/>
    <property type="match status" value="1"/>
</dbReference>
<dbReference type="InterPro" id="IPR003609">
    <property type="entry name" value="Pan_app"/>
</dbReference>
<dbReference type="Proteomes" id="UP000314982">
    <property type="component" value="Unassembled WGS sequence"/>
</dbReference>
<dbReference type="Pfam" id="PF00024">
    <property type="entry name" value="PAN_1"/>
    <property type="match status" value="1"/>
</dbReference>
<dbReference type="STRING" id="62062.ENSHHUP00000059378"/>
<sequence length="122" mass="14529">MHSTPSNMKADSIWIYKLFLCVVLAVNSECRKQSLQQYQKSEETRLLCPDCPQPSMVNNSRSLEHCARKCSRNKKTFTCRAFYFDHQNRKCHLLPFDRFMDGAHREHRVNFDLYEKKGKYNC</sequence>
<dbReference type="AlphaFoldDB" id="A0A4W5PBA7"/>
<organism evidence="3 4">
    <name type="scientific">Hucho hucho</name>
    <name type="common">huchen</name>
    <dbReference type="NCBI Taxonomy" id="62062"/>
    <lineage>
        <taxon>Eukaryota</taxon>
        <taxon>Metazoa</taxon>
        <taxon>Chordata</taxon>
        <taxon>Craniata</taxon>
        <taxon>Vertebrata</taxon>
        <taxon>Euteleostomi</taxon>
        <taxon>Actinopterygii</taxon>
        <taxon>Neopterygii</taxon>
        <taxon>Teleostei</taxon>
        <taxon>Protacanthopterygii</taxon>
        <taxon>Salmoniformes</taxon>
        <taxon>Salmonidae</taxon>
        <taxon>Salmoninae</taxon>
        <taxon>Hucho</taxon>
    </lineage>
</organism>
<dbReference type="CDD" id="cd01099">
    <property type="entry name" value="PAN_AP_HGF"/>
    <property type="match status" value="1"/>
</dbReference>
<dbReference type="Gene3D" id="3.50.4.10">
    <property type="entry name" value="Hepatocyte Growth Factor"/>
    <property type="match status" value="1"/>
</dbReference>
<keyword evidence="1" id="KW-0732">Signal</keyword>
<protein>
    <recommendedName>
        <fullName evidence="2">Apple domain-containing protein</fullName>
    </recommendedName>
</protein>
<reference evidence="3" key="2">
    <citation type="submission" date="2025-08" db="UniProtKB">
        <authorList>
            <consortium name="Ensembl"/>
        </authorList>
    </citation>
    <scope>IDENTIFICATION</scope>
</reference>
<evidence type="ECO:0000313" key="4">
    <source>
        <dbReference type="Proteomes" id="UP000314982"/>
    </source>
</evidence>
<reference evidence="3" key="3">
    <citation type="submission" date="2025-09" db="UniProtKB">
        <authorList>
            <consortium name="Ensembl"/>
        </authorList>
    </citation>
    <scope>IDENTIFICATION</scope>
</reference>
<dbReference type="Ensembl" id="ENSHHUT00000061408.1">
    <property type="protein sequence ID" value="ENSHHUP00000059378.1"/>
    <property type="gene ID" value="ENSHHUG00000035285.1"/>
</dbReference>
<dbReference type="GeneTree" id="ENSGT00940000156019"/>